<reference evidence="3" key="1">
    <citation type="journal article" date="2018" name="Molecules">
        <title>The Pentatricopeptide Repeat Gene Family in Salvia miltiorrhiza: Genome-Wide Characterization and Expression Analysis.</title>
        <authorList>
            <person name="Li H."/>
            <person name="Li C."/>
            <person name="Deng Y."/>
            <person name="Jiang X."/>
            <person name="Lu S."/>
        </authorList>
    </citation>
    <scope>NUCLEOTIDE SEQUENCE</scope>
</reference>
<dbReference type="InterPro" id="IPR046960">
    <property type="entry name" value="PPR_At4g14850-like_plant"/>
</dbReference>
<dbReference type="InterPro" id="IPR046848">
    <property type="entry name" value="E_motif"/>
</dbReference>
<dbReference type="FunFam" id="1.25.40.10:FF:000344">
    <property type="entry name" value="Pentatricopeptide repeat-containing protein"/>
    <property type="match status" value="1"/>
</dbReference>
<dbReference type="Pfam" id="PF12854">
    <property type="entry name" value="PPR_1"/>
    <property type="match status" value="1"/>
</dbReference>
<feature type="repeat" description="PPR" evidence="2">
    <location>
        <begin position="312"/>
        <end position="346"/>
    </location>
</feature>
<dbReference type="Gene3D" id="1.25.40.10">
    <property type="entry name" value="Tetratricopeptide repeat domain"/>
    <property type="match status" value="5"/>
</dbReference>
<dbReference type="PANTHER" id="PTHR47926">
    <property type="entry name" value="PENTATRICOPEPTIDE REPEAT-CONTAINING PROTEIN"/>
    <property type="match status" value="1"/>
</dbReference>
<evidence type="ECO:0000256" key="2">
    <source>
        <dbReference type="PROSITE-ProRule" id="PRU00708"/>
    </source>
</evidence>
<sequence>MKLAAVFSRHFSTSKITKSDPFSGNRIGREPIRELHAHLVRTQQHRNSKAMSQVIKSYALSQKPMHEARSAFNEIDQPALPIWNHMIRGFSVSDTPVVALHMFDKMCHSGLRGDNLTFIFLCKACARVPDLTCGKVVHVHILKLGFESYLFVCNALIHMYGFCGELCSSRRVFDEMGDKDLVSWNSLICSYSQCGKYLEVLGLFDAMMVENVKADAVTLVKIVIACNYLGAWKVLDSVVEYVENNRVHMDVFLGNTLIDVYGRRSLIAFTRRIFDRMTVRNVVSWNMMVIAIAKSGDLVAARKLFSEMPERDVISWTSIITGYAQANQHDDAISLFKEMMVAKVMPDRITVATVLSSCARLGRLEMGRAVHDYVINERVESDIYVENALIDMYCKCGSVEEALKVFDEMKEKDSVSWSSVITGLAVNGNSGRALELFLELLRGGLKPTHGTFVGVLLACVHSGLVEKGLEYFCSMQNDHGLEPEMRHYGCVVDLLCRSGDLSKAYEFIKKMPRVPNVGVWRIFLSGCKIHGNLVLARIASEKLLEVDPSNGVNYVLSSNSYATADRWDDALKVRELMATRDVQKPLGWSSIGSNKCEEK</sequence>
<feature type="repeat" description="PPR" evidence="2">
    <location>
        <begin position="180"/>
        <end position="214"/>
    </location>
</feature>
<keyword evidence="1" id="KW-0677">Repeat</keyword>
<dbReference type="Pfam" id="PF20431">
    <property type="entry name" value="E_motif"/>
    <property type="match status" value="1"/>
</dbReference>
<dbReference type="GO" id="GO:0003723">
    <property type="term" value="F:RNA binding"/>
    <property type="evidence" value="ECO:0007669"/>
    <property type="project" value="InterPro"/>
</dbReference>
<feature type="repeat" description="PPR" evidence="2">
    <location>
        <begin position="281"/>
        <end position="311"/>
    </location>
</feature>
<proteinExistence type="evidence at transcript level"/>
<dbReference type="InterPro" id="IPR011990">
    <property type="entry name" value="TPR-like_helical_dom_sf"/>
</dbReference>
<organism evidence="3">
    <name type="scientific">Salvia miltiorrhiza</name>
    <name type="common">Chinese sage</name>
    <dbReference type="NCBI Taxonomy" id="226208"/>
    <lineage>
        <taxon>Eukaryota</taxon>
        <taxon>Viridiplantae</taxon>
        <taxon>Streptophyta</taxon>
        <taxon>Embryophyta</taxon>
        <taxon>Tracheophyta</taxon>
        <taxon>Spermatophyta</taxon>
        <taxon>Magnoliopsida</taxon>
        <taxon>eudicotyledons</taxon>
        <taxon>Gunneridae</taxon>
        <taxon>Pentapetalae</taxon>
        <taxon>asterids</taxon>
        <taxon>lamiids</taxon>
        <taxon>Lamiales</taxon>
        <taxon>Lamiaceae</taxon>
        <taxon>Nepetoideae</taxon>
        <taxon>Mentheae</taxon>
        <taxon>Salviinae</taxon>
        <taxon>Salvia</taxon>
        <taxon>Salvia incertae sedis</taxon>
    </lineage>
</organism>
<dbReference type="PROSITE" id="PS51375">
    <property type="entry name" value="PPR"/>
    <property type="match status" value="4"/>
</dbReference>
<dbReference type="EMBL" id="MH004787">
    <property type="protein sequence ID" value="AYM00787.1"/>
    <property type="molecule type" value="mRNA"/>
</dbReference>
<protein>
    <submittedName>
        <fullName evidence="3">Pentatricopeptide repeat protein</fullName>
    </submittedName>
</protein>
<accession>A0A678WDF6</accession>
<dbReference type="GO" id="GO:0009451">
    <property type="term" value="P:RNA modification"/>
    <property type="evidence" value="ECO:0007669"/>
    <property type="project" value="InterPro"/>
</dbReference>
<dbReference type="AlphaFoldDB" id="A0A678WDF6"/>
<dbReference type="Pfam" id="PF01535">
    <property type="entry name" value="PPR"/>
    <property type="match status" value="5"/>
</dbReference>
<dbReference type="Pfam" id="PF13041">
    <property type="entry name" value="PPR_2"/>
    <property type="match status" value="1"/>
</dbReference>
<feature type="repeat" description="PPR" evidence="2">
    <location>
        <begin position="382"/>
        <end position="416"/>
    </location>
</feature>
<dbReference type="InterPro" id="IPR002885">
    <property type="entry name" value="PPR_rpt"/>
</dbReference>
<evidence type="ECO:0000313" key="3">
    <source>
        <dbReference type="EMBL" id="AYM00787.1"/>
    </source>
</evidence>
<name>A0A678WDF6_SALMI</name>
<dbReference type="PANTHER" id="PTHR47926:SF440">
    <property type="entry name" value="REPEAT-CONTAINING PROTEIN, PUTATIVE-RELATED"/>
    <property type="match status" value="1"/>
</dbReference>
<reference evidence="3" key="2">
    <citation type="submission" date="2018-02" db="EMBL/GenBank/DDBJ databases">
        <authorList>
            <person name="Li H.Q."/>
            <person name="Lu S.F."/>
        </authorList>
    </citation>
    <scope>NUCLEOTIDE SEQUENCE</scope>
</reference>
<dbReference type="FunFam" id="1.25.40.10:FF:000348">
    <property type="entry name" value="Pentatricopeptide repeat-containing protein chloroplastic"/>
    <property type="match status" value="1"/>
</dbReference>
<evidence type="ECO:0000256" key="1">
    <source>
        <dbReference type="ARBA" id="ARBA00022737"/>
    </source>
</evidence>
<dbReference type="FunFam" id="1.25.40.10:FF:000090">
    <property type="entry name" value="Pentatricopeptide repeat-containing protein, chloroplastic"/>
    <property type="match status" value="1"/>
</dbReference>
<dbReference type="NCBIfam" id="TIGR00756">
    <property type="entry name" value="PPR"/>
    <property type="match status" value="5"/>
</dbReference>